<dbReference type="OrthoDB" id="9782655at2"/>
<evidence type="ECO:0000313" key="8">
    <source>
        <dbReference type="Proteomes" id="UP000034832"/>
    </source>
</evidence>
<dbReference type="SUPFAM" id="SSF52172">
    <property type="entry name" value="CheY-like"/>
    <property type="match status" value="1"/>
</dbReference>
<dbReference type="PANTHER" id="PTHR44688">
    <property type="entry name" value="DNA-BINDING TRANSCRIPTIONAL ACTIVATOR DEVR_DOSR"/>
    <property type="match status" value="1"/>
</dbReference>
<dbReference type="InterPro" id="IPR036388">
    <property type="entry name" value="WH-like_DNA-bd_sf"/>
</dbReference>
<dbReference type="PROSITE" id="PS00622">
    <property type="entry name" value="HTH_LUXR_1"/>
    <property type="match status" value="1"/>
</dbReference>
<evidence type="ECO:0000259" key="6">
    <source>
        <dbReference type="PROSITE" id="PS50110"/>
    </source>
</evidence>
<gene>
    <name evidence="7" type="ORF">YH63_001245</name>
</gene>
<dbReference type="EMBL" id="LBIA02000001">
    <property type="protein sequence ID" value="TKT70153.1"/>
    <property type="molecule type" value="Genomic_DNA"/>
</dbReference>
<dbReference type="PROSITE" id="PS50043">
    <property type="entry name" value="HTH_LUXR_2"/>
    <property type="match status" value="1"/>
</dbReference>
<dbReference type="SMART" id="SM00421">
    <property type="entry name" value="HTH_LUXR"/>
    <property type="match status" value="1"/>
</dbReference>
<dbReference type="AlphaFoldDB" id="A0A4V6BDM6"/>
<organism evidence="7 8">
    <name type="scientific">Afipia massiliensis</name>
    <dbReference type="NCBI Taxonomy" id="211460"/>
    <lineage>
        <taxon>Bacteria</taxon>
        <taxon>Pseudomonadati</taxon>
        <taxon>Pseudomonadota</taxon>
        <taxon>Alphaproteobacteria</taxon>
        <taxon>Hyphomicrobiales</taxon>
        <taxon>Nitrobacteraceae</taxon>
        <taxon>Afipia</taxon>
    </lineage>
</organism>
<dbReference type="Proteomes" id="UP000034832">
    <property type="component" value="Unassembled WGS sequence"/>
</dbReference>
<feature type="domain" description="Response regulatory" evidence="6">
    <location>
        <begin position="1"/>
        <end position="44"/>
    </location>
</feature>
<dbReference type="InterPro" id="IPR001789">
    <property type="entry name" value="Sig_transdc_resp-reg_receiver"/>
</dbReference>
<evidence type="ECO:0000256" key="2">
    <source>
        <dbReference type="ARBA" id="ARBA00023125"/>
    </source>
</evidence>
<evidence type="ECO:0000256" key="3">
    <source>
        <dbReference type="ARBA" id="ARBA00023163"/>
    </source>
</evidence>
<evidence type="ECO:0000256" key="1">
    <source>
        <dbReference type="ARBA" id="ARBA00023015"/>
    </source>
</evidence>
<evidence type="ECO:0000256" key="4">
    <source>
        <dbReference type="PROSITE-ProRule" id="PRU00169"/>
    </source>
</evidence>
<accession>A0A4V6BDM6</accession>
<keyword evidence="3" id="KW-0804">Transcription</keyword>
<dbReference type="Gene3D" id="3.40.50.2300">
    <property type="match status" value="1"/>
</dbReference>
<dbReference type="Pfam" id="PF00072">
    <property type="entry name" value="Response_reg"/>
    <property type="match status" value="1"/>
</dbReference>
<dbReference type="InterPro" id="IPR016032">
    <property type="entry name" value="Sig_transdc_resp-reg_C-effctor"/>
</dbReference>
<dbReference type="InterPro" id="IPR000792">
    <property type="entry name" value="Tscrpt_reg_LuxR_C"/>
</dbReference>
<sequence length="130" mass="13995">MPVIVITGHGDVPLAVEAMKLGAFDFLEKPFDDEAMVTAVRLALNRSKQAEKASADRADLDKRITSLSSRERDVLNGLIAGHSNKIIAANLSISPRTVEIYRANVMTKMQAESLSELVRMAITAGLAGSD</sequence>
<dbReference type="PANTHER" id="PTHR44688:SF16">
    <property type="entry name" value="DNA-BINDING TRANSCRIPTIONAL ACTIVATOR DEVR_DOSR"/>
    <property type="match status" value="1"/>
</dbReference>
<name>A0A4V6BDM6_9BRAD</name>
<comment type="caution">
    <text evidence="4">Lacks conserved residue(s) required for the propagation of feature annotation.</text>
</comment>
<evidence type="ECO:0000259" key="5">
    <source>
        <dbReference type="PROSITE" id="PS50043"/>
    </source>
</evidence>
<dbReference type="GO" id="GO:0006355">
    <property type="term" value="P:regulation of DNA-templated transcription"/>
    <property type="evidence" value="ECO:0007669"/>
    <property type="project" value="InterPro"/>
</dbReference>
<dbReference type="SUPFAM" id="SSF46894">
    <property type="entry name" value="C-terminal effector domain of the bipartite response regulators"/>
    <property type="match status" value="1"/>
</dbReference>
<dbReference type="Pfam" id="PF00196">
    <property type="entry name" value="GerE"/>
    <property type="match status" value="1"/>
</dbReference>
<dbReference type="GO" id="GO:0003677">
    <property type="term" value="F:DNA binding"/>
    <property type="evidence" value="ECO:0007669"/>
    <property type="project" value="UniProtKB-KW"/>
</dbReference>
<keyword evidence="8" id="KW-1185">Reference proteome</keyword>
<feature type="domain" description="HTH luxR-type" evidence="5">
    <location>
        <begin position="60"/>
        <end position="125"/>
    </location>
</feature>
<proteinExistence type="predicted"/>
<dbReference type="CDD" id="cd06170">
    <property type="entry name" value="LuxR_C_like"/>
    <property type="match status" value="1"/>
</dbReference>
<protein>
    <submittedName>
        <fullName evidence="7">Response regulator</fullName>
    </submittedName>
</protein>
<dbReference type="InterPro" id="IPR011006">
    <property type="entry name" value="CheY-like_superfamily"/>
</dbReference>
<dbReference type="PRINTS" id="PR00038">
    <property type="entry name" value="HTHLUXR"/>
</dbReference>
<keyword evidence="2" id="KW-0238">DNA-binding</keyword>
<dbReference type="Gene3D" id="1.10.10.10">
    <property type="entry name" value="Winged helix-like DNA-binding domain superfamily/Winged helix DNA-binding domain"/>
    <property type="match status" value="1"/>
</dbReference>
<dbReference type="PROSITE" id="PS50110">
    <property type="entry name" value="RESPONSE_REGULATORY"/>
    <property type="match status" value="1"/>
</dbReference>
<evidence type="ECO:0000313" key="7">
    <source>
        <dbReference type="EMBL" id="TKT70153.1"/>
    </source>
</evidence>
<comment type="caution">
    <text evidence="7">The sequence shown here is derived from an EMBL/GenBank/DDBJ whole genome shotgun (WGS) entry which is preliminary data.</text>
</comment>
<dbReference type="GO" id="GO:0000160">
    <property type="term" value="P:phosphorelay signal transduction system"/>
    <property type="evidence" value="ECO:0007669"/>
    <property type="project" value="InterPro"/>
</dbReference>
<reference evidence="7" key="1">
    <citation type="submission" date="2019-04" db="EMBL/GenBank/DDBJ databases">
        <title>Whole genome sequencing of cave bacteria.</title>
        <authorList>
            <person name="Gan H.M."/>
            <person name="Barton H."/>
            <person name="Savka M.A."/>
        </authorList>
    </citation>
    <scope>NUCLEOTIDE SEQUENCE [LARGE SCALE GENOMIC DNA]</scope>
    <source>
        <strain evidence="7">LC387</strain>
    </source>
</reference>
<keyword evidence="1" id="KW-0805">Transcription regulation</keyword>